<name>A0A0M9WBG4_9EURO</name>
<dbReference type="PROSITE" id="PS50216">
    <property type="entry name" value="DHHC"/>
    <property type="match status" value="1"/>
</dbReference>
<comment type="domain">
    <text evidence="10">The DHHC domain is required for palmitoyltransferase activity.</text>
</comment>
<evidence type="ECO:0000256" key="5">
    <source>
        <dbReference type="ARBA" id="ARBA00023136"/>
    </source>
</evidence>
<evidence type="ECO:0000256" key="1">
    <source>
        <dbReference type="ARBA" id="ARBA00004141"/>
    </source>
</evidence>
<comment type="subcellular location">
    <subcellularLocation>
        <location evidence="1">Membrane</location>
        <topology evidence="1">Multi-pass membrane protein</topology>
    </subcellularLocation>
</comment>
<gene>
    <name evidence="12" type="ORF">ACN38_g10867</name>
</gene>
<proteinExistence type="inferred from homology"/>
<evidence type="ECO:0000313" key="12">
    <source>
        <dbReference type="EMBL" id="KOS38325.1"/>
    </source>
</evidence>
<evidence type="ECO:0000256" key="2">
    <source>
        <dbReference type="ARBA" id="ARBA00022679"/>
    </source>
</evidence>
<dbReference type="InterPro" id="IPR039859">
    <property type="entry name" value="PFA4/ZDH16/20/ERF2-like"/>
</dbReference>
<dbReference type="OrthoDB" id="331948at2759"/>
<feature type="transmembrane region" description="Helical" evidence="10">
    <location>
        <begin position="58"/>
        <end position="79"/>
    </location>
</feature>
<evidence type="ECO:0000256" key="7">
    <source>
        <dbReference type="ARBA" id="ARBA00023288"/>
    </source>
</evidence>
<comment type="caution">
    <text evidence="12">The sequence shown here is derived from an EMBL/GenBank/DDBJ whole genome shotgun (WGS) entry which is preliminary data.</text>
</comment>
<dbReference type="GO" id="GO:0019706">
    <property type="term" value="F:protein-cysteine S-palmitoyltransferase activity"/>
    <property type="evidence" value="ECO:0007669"/>
    <property type="project" value="UniProtKB-EC"/>
</dbReference>
<dbReference type="AlphaFoldDB" id="A0A0M9WBG4"/>
<keyword evidence="5 10" id="KW-0472">Membrane</keyword>
<comment type="catalytic activity">
    <reaction evidence="9 10">
        <text>L-cysteinyl-[protein] + hexadecanoyl-CoA = S-hexadecanoyl-L-cysteinyl-[protein] + CoA</text>
        <dbReference type="Rhea" id="RHEA:36683"/>
        <dbReference type="Rhea" id="RHEA-COMP:10131"/>
        <dbReference type="Rhea" id="RHEA-COMP:11032"/>
        <dbReference type="ChEBI" id="CHEBI:29950"/>
        <dbReference type="ChEBI" id="CHEBI:57287"/>
        <dbReference type="ChEBI" id="CHEBI:57379"/>
        <dbReference type="ChEBI" id="CHEBI:74151"/>
        <dbReference type="EC" id="2.3.1.225"/>
    </reaction>
</comment>
<evidence type="ECO:0000256" key="8">
    <source>
        <dbReference type="ARBA" id="ARBA00023315"/>
    </source>
</evidence>
<evidence type="ECO:0000313" key="13">
    <source>
        <dbReference type="Proteomes" id="UP000037696"/>
    </source>
</evidence>
<keyword evidence="13" id="KW-1185">Reference proteome</keyword>
<organism evidence="12 13">
    <name type="scientific">Penicillium nordicum</name>
    <dbReference type="NCBI Taxonomy" id="229535"/>
    <lineage>
        <taxon>Eukaryota</taxon>
        <taxon>Fungi</taxon>
        <taxon>Dikarya</taxon>
        <taxon>Ascomycota</taxon>
        <taxon>Pezizomycotina</taxon>
        <taxon>Eurotiomycetes</taxon>
        <taxon>Eurotiomycetidae</taxon>
        <taxon>Eurotiales</taxon>
        <taxon>Aspergillaceae</taxon>
        <taxon>Penicillium</taxon>
    </lineage>
</organism>
<keyword evidence="7" id="KW-0449">Lipoprotein</keyword>
<keyword evidence="2 10" id="KW-0808">Transferase</keyword>
<evidence type="ECO:0000256" key="10">
    <source>
        <dbReference type="RuleBase" id="RU079119"/>
    </source>
</evidence>
<dbReference type="PANTHER" id="PTHR12246">
    <property type="entry name" value="PALMITOYLTRANSFERASE ZDHHC16"/>
    <property type="match status" value="1"/>
</dbReference>
<dbReference type="Pfam" id="PF01529">
    <property type="entry name" value="DHHC"/>
    <property type="match status" value="1"/>
</dbReference>
<dbReference type="EC" id="2.3.1.225" evidence="10"/>
<keyword evidence="3 10" id="KW-0812">Transmembrane</keyword>
<evidence type="ECO:0000256" key="9">
    <source>
        <dbReference type="ARBA" id="ARBA00048048"/>
    </source>
</evidence>
<keyword evidence="8 10" id="KW-0012">Acyltransferase</keyword>
<protein>
    <recommendedName>
        <fullName evidence="10">Palmitoyltransferase</fullName>
        <ecNumber evidence="10">2.3.1.225</ecNumber>
    </recommendedName>
</protein>
<sequence length="235" mass="27370">MSIPRRYTLVSIATPRGPSTDHPINTRSTSRLYSFSALLIQTAEDAEMLGEDFSITKFAIPAVSVLIAFLAYTSQYFFLHFESVPLTRDETWKINIFALCIWICYYRTCFVDPGRLPKALERPKPKEQEGDALASRQRWCRRCEAYKPPRAHHCKTCKRCIPKMDHHCPWTSNCVSHFTLPHFMRFLFYATVGMSYLETLLWQRASFVWKNSHLPSSHNFRSLCSPAEESMVDWI</sequence>
<evidence type="ECO:0000259" key="11">
    <source>
        <dbReference type="Pfam" id="PF01529"/>
    </source>
</evidence>
<comment type="similarity">
    <text evidence="10">Belongs to the DHHC palmitoyltransferase family.</text>
</comment>
<keyword evidence="4 10" id="KW-1133">Transmembrane helix</keyword>
<dbReference type="InterPro" id="IPR001594">
    <property type="entry name" value="Palmitoyltrfase_DHHC"/>
</dbReference>
<evidence type="ECO:0000256" key="4">
    <source>
        <dbReference type="ARBA" id="ARBA00022989"/>
    </source>
</evidence>
<evidence type="ECO:0000256" key="3">
    <source>
        <dbReference type="ARBA" id="ARBA00022692"/>
    </source>
</evidence>
<dbReference type="STRING" id="229535.A0A0M9WBG4"/>
<dbReference type="Proteomes" id="UP000037696">
    <property type="component" value="Unassembled WGS sequence"/>
</dbReference>
<dbReference type="GO" id="GO:0016020">
    <property type="term" value="C:membrane"/>
    <property type="evidence" value="ECO:0007669"/>
    <property type="project" value="UniProtKB-SubCell"/>
</dbReference>
<keyword evidence="6" id="KW-0564">Palmitate</keyword>
<reference evidence="12 13" key="1">
    <citation type="submission" date="2015-08" db="EMBL/GenBank/DDBJ databases">
        <title>Genome sequencing of Penicillium nordicum.</title>
        <authorList>
            <person name="Nguyen H.D."/>
            <person name="Seifert K.A."/>
        </authorList>
    </citation>
    <scope>NUCLEOTIDE SEQUENCE [LARGE SCALE GENOMIC DNA]</scope>
    <source>
        <strain evidence="12 13">DAOMC 185683</strain>
    </source>
</reference>
<feature type="transmembrane region" description="Helical" evidence="10">
    <location>
        <begin position="91"/>
        <end position="108"/>
    </location>
</feature>
<dbReference type="EMBL" id="LHQQ01000259">
    <property type="protein sequence ID" value="KOS38325.1"/>
    <property type="molecule type" value="Genomic_DNA"/>
</dbReference>
<accession>A0A0M9WBG4</accession>
<evidence type="ECO:0000256" key="6">
    <source>
        <dbReference type="ARBA" id="ARBA00023139"/>
    </source>
</evidence>
<feature type="domain" description="Palmitoyltransferase DHHC" evidence="11">
    <location>
        <begin position="136"/>
        <end position="218"/>
    </location>
</feature>